<evidence type="ECO:0000256" key="3">
    <source>
        <dbReference type="ARBA" id="ARBA00022833"/>
    </source>
</evidence>
<dbReference type="PROSITE" id="PS00344">
    <property type="entry name" value="GATA_ZN_FINGER_1"/>
    <property type="match status" value="1"/>
</dbReference>
<name>A0A8H3HTU1_9AGAM</name>
<dbReference type="InterPro" id="IPR013088">
    <property type="entry name" value="Znf_NHR/GATA"/>
</dbReference>
<dbReference type="PANTHER" id="PTHR47172:SF24">
    <property type="entry name" value="GATA ZINC FINGER DOMAIN-CONTAINING PROTEIN 14-RELATED"/>
    <property type="match status" value="1"/>
</dbReference>
<feature type="compositionally biased region" description="Low complexity" evidence="7">
    <location>
        <begin position="146"/>
        <end position="175"/>
    </location>
</feature>
<evidence type="ECO:0000256" key="7">
    <source>
        <dbReference type="SAM" id="MobiDB-lite"/>
    </source>
</evidence>
<feature type="region of interest" description="Disordered" evidence="7">
    <location>
        <begin position="246"/>
        <end position="335"/>
    </location>
</feature>
<feature type="region of interest" description="Disordered" evidence="7">
    <location>
        <begin position="144"/>
        <end position="178"/>
    </location>
</feature>
<dbReference type="CDD" id="cd00202">
    <property type="entry name" value="ZnF_GATA"/>
    <property type="match status" value="1"/>
</dbReference>
<comment type="caution">
    <text evidence="9">The sequence shown here is derived from an EMBL/GenBank/DDBJ whole genome shotgun (WGS) entry which is preliminary data.</text>
</comment>
<feature type="compositionally biased region" description="Acidic residues" evidence="7">
    <location>
        <begin position="263"/>
        <end position="280"/>
    </location>
</feature>
<feature type="domain" description="GATA-type" evidence="8">
    <location>
        <begin position="308"/>
        <end position="341"/>
    </location>
</feature>
<protein>
    <recommendedName>
        <fullName evidence="8">GATA-type domain-containing protein</fullName>
    </recommendedName>
</protein>
<dbReference type="SUPFAM" id="SSF57716">
    <property type="entry name" value="Glucocorticoid receptor-like (DNA-binding domain)"/>
    <property type="match status" value="1"/>
</dbReference>
<keyword evidence="5" id="KW-0804">Transcription</keyword>
<dbReference type="EMBL" id="CAJNJQ010006473">
    <property type="protein sequence ID" value="CAE7229166.1"/>
    <property type="molecule type" value="Genomic_DNA"/>
</dbReference>
<feature type="compositionally biased region" description="Low complexity" evidence="7">
    <location>
        <begin position="529"/>
        <end position="548"/>
    </location>
</feature>
<feature type="region of interest" description="Disordered" evidence="7">
    <location>
        <begin position="347"/>
        <end position="567"/>
    </location>
</feature>
<keyword evidence="1" id="KW-0479">Metal-binding</keyword>
<accession>A0A8H3HTU1</accession>
<evidence type="ECO:0000256" key="5">
    <source>
        <dbReference type="ARBA" id="ARBA00023163"/>
    </source>
</evidence>
<evidence type="ECO:0000256" key="4">
    <source>
        <dbReference type="ARBA" id="ARBA00023015"/>
    </source>
</evidence>
<proteinExistence type="predicted"/>
<dbReference type="GO" id="GO:0006355">
    <property type="term" value="P:regulation of DNA-templated transcription"/>
    <property type="evidence" value="ECO:0007669"/>
    <property type="project" value="InterPro"/>
</dbReference>
<dbReference type="Pfam" id="PF00320">
    <property type="entry name" value="GATA"/>
    <property type="match status" value="1"/>
</dbReference>
<keyword evidence="3" id="KW-0862">Zinc</keyword>
<organism evidence="9 10">
    <name type="scientific">Rhizoctonia solani</name>
    <dbReference type="NCBI Taxonomy" id="456999"/>
    <lineage>
        <taxon>Eukaryota</taxon>
        <taxon>Fungi</taxon>
        <taxon>Dikarya</taxon>
        <taxon>Basidiomycota</taxon>
        <taxon>Agaricomycotina</taxon>
        <taxon>Agaricomycetes</taxon>
        <taxon>Cantharellales</taxon>
        <taxon>Ceratobasidiaceae</taxon>
        <taxon>Rhizoctonia</taxon>
    </lineage>
</organism>
<dbReference type="AlphaFoldDB" id="A0A8H3HTU1"/>
<dbReference type="SMART" id="SM00401">
    <property type="entry name" value="ZnF_GATA"/>
    <property type="match status" value="1"/>
</dbReference>
<feature type="compositionally biased region" description="Low complexity" evidence="7">
    <location>
        <begin position="499"/>
        <end position="510"/>
    </location>
</feature>
<keyword evidence="4" id="KW-0805">Transcription regulation</keyword>
<gene>
    <name evidence="9" type="ORF">RDB_LOCUS181828</name>
</gene>
<dbReference type="GO" id="GO:0043565">
    <property type="term" value="F:sequence-specific DNA binding"/>
    <property type="evidence" value="ECO:0007669"/>
    <property type="project" value="InterPro"/>
</dbReference>
<dbReference type="InterPro" id="IPR000679">
    <property type="entry name" value="Znf_GATA"/>
</dbReference>
<dbReference type="GO" id="GO:0008270">
    <property type="term" value="F:zinc ion binding"/>
    <property type="evidence" value="ECO:0007669"/>
    <property type="project" value="UniProtKB-KW"/>
</dbReference>
<dbReference type="PANTHER" id="PTHR47172">
    <property type="entry name" value="OS01G0976800 PROTEIN"/>
    <property type="match status" value="1"/>
</dbReference>
<evidence type="ECO:0000313" key="10">
    <source>
        <dbReference type="Proteomes" id="UP000663827"/>
    </source>
</evidence>
<keyword evidence="2 6" id="KW-0863">Zinc-finger</keyword>
<dbReference type="Gene3D" id="3.30.50.10">
    <property type="entry name" value="Erythroid Transcription Factor GATA-1, subunit A"/>
    <property type="match status" value="1"/>
</dbReference>
<evidence type="ECO:0000256" key="2">
    <source>
        <dbReference type="ARBA" id="ARBA00022771"/>
    </source>
</evidence>
<reference evidence="9" key="1">
    <citation type="submission" date="2021-01" db="EMBL/GenBank/DDBJ databases">
        <authorList>
            <person name="Kaushik A."/>
        </authorList>
    </citation>
    <scope>NUCLEOTIDE SEQUENCE</scope>
    <source>
        <strain evidence="9">AG5</strain>
    </source>
</reference>
<evidence type="ECO:0000256" key="6">
    <source>
        <dbReference type="PROSITE-ProRule" id="PRU00094"/>
    </source>
</evidence>
<feature type="compositionally biased region" description="Low complexity" evidence="7">
    <location>
        <begin position="390"/>
        <end position="407"/>
    </location>
</feature>
<sequence>MGIGRIGPVVDQIGLRAGLDLFQTTTPSGSPAMANARVDWGEFEYDGQNLLFSGHARMPPEQLPSFLLTADGDDRPHAWWLAQTRLYDLKTSTNPSVREMRDLLAQAIRHNRLSVPDVLREAEHNAAELMRLYQLRDAFNRRQRDPAPVTAHPTPAVSPTTPSRTSSPRPTQSSPGAMSLTNMVAHQTLMSLPLAAPVPVPGPTPHALPLFTLVPHGRAHGGIPVPAPGPNPPPLIPAYAQYAQYTTRPPPAATPPQTQQTQMDEDQEPGSPVEVDELADEDKGPPTATTDAQPDRPKKRSRPTRAHPSSPRVCTTCSRTDSPEWRRGPHGPKTLCNACGLKWAKASGAGRRRGGGGQSNANEWRGEPFSSNVHSPASRPGTADPFQAAPLSATTSLPPNLPPSLAAPHPPTLAPPGASAPITSVPPNPRSPVGSHSPDVKVESDAASGLMDLATVAALESGRTEPRSAVEPRNGDDPPSLKRPRADSSYNGLGRAYDRTPSSRTPSSTRGYPDSYNYDKPAYPDTAKPYSESRPYSESSRAYSSGSEGTSGGVRPINVIPIVTYRD</sequence>
<evidence type="ECO:0000256" key="1">
    <source>
        <dbReference type="ARBA" id="ARBA00022723"/>
    </source>
</evidence>
<dbReference type="PROSITE" id="PS50114">
    <property type="entry name" value="GATA_ZN_FINGER_2"/>
    <property type="match status" value="1"/>
</dbReference>
<evidence type="ECO:0000259" key="8">
    <source>
        <dbReference type="PROSITE" id="PS50114"/>
    </source>
</evidence>
<feature type="compositionally biased region" description="Basic and acidic residues" evidence="7">
    <location>
        <begin position="462"/>
        <end position="486"/>
    </location>
</feature>
<evidence type="ECO:0000313" key="9">
    <source>
        <dbReference type="EMBL" id="CAE7229166.1"/>
    </source>
</evidence>
<dbReference type="Proteomes" id="UP000663827">
    <property type="component" value="Unassembled WGS sequence"/>
</dbReference>